<dbReference type="InterPro" id="IPR010968">
    <property type="entry name" value="RnfE"/>
</dbReference>
<dbReference type="GO" id="GO:0012505">
    <property type="term" value="C:endomembrane system"/>
    <property type="evidence" value="ECO:0007669"/>
    <property type="project" value="UniProtKB-SubCell"/>
</dbReference>
<feature type="transmembrane region" description="Helical" evidence="8">
    <location>
        <begin position="172"/>
        <end position="193"/>
    </location>
</feature>
<keyword evidence="11" id="KW-1185">Reference proteome</keyword>
<evidence type="ECO:0000313" key="9">
    <source>
        <dbReference type="EMBL" id="AMK12784.1"/>
    </source>
</evidence>
<keyword evidence="5 8" id="KW-0249">Electron transport</keyword>
<evidence type="ECO:0000256" key="8">
    <source>
        <dbReference type="HAMAP-Rule" id="MF_00478"/>
    </source>
</evidence>
<evidence type="ECO:0000313" key="11">
    <source>
        <dbReference type="Proteomes" id="UP000055611"/>
    </source>
</evidence>
<reference evidence="10 12" key="2">
    <citation type="submission" date="2019-03" db="EMBL/GenBank/DDBJ databases">
        <title>Genomic Encyclopedia of Type Strains, Phase IV (KMG-IV): sequencing the most valuable type-strain genomes for metagenomic binning, comparative biology and taxonomic classification.</title>
        <authorList>
            <person name="Goeker M."/>
        </authorList>
    </citation>
    <scope>NUCLEOTIDE SEQUENCE [LARGE SCALE GENOMIC DNA]</scope>
    <source>
        <strain evidence="10 12">DSM 101483</strain>
    </source>
</reference>
<dbReference type="Proteomes" id="UP000295506">
    <property type="component" value="Unassembled WGS sequence"/>
</dbReference>
<dbReference type="AlphaFoldDB" id="A0A126QS28"/>
<dbReference type="EMBL" id="SOBK01000011">
    <property type="protein sequence ID" value="TDT86726.1"/>
    <property type="molecule type" value="Genomic_DNA"/>
</dbReference>
<feature type="transmembrane region" description="Helical" evidence="8">
    <location>
        <begin position="38"/>
        <end position="57"/>
    </location>
</feature>
<dbReference type="PANTHER" id="PTHR30586:SF0">
    <property type="entry name" value="ION-TRANSLOCATING OXIDOREDUCTASE COMPLEX SUBUNIT E"/>
    <property type="match status" value="1"/>
</dbReference>
<keyword evidence="7 8" id="KW-0472">Membrane</keyword>
<comment type="similarity">
    <text evidence="8">Belongs to the NqrDE/RnfAE family.</text>
</comment>
<organism evidence="10 12">
    <name type="scientific">Pseudodesulfovibrio indicus</name>
    <dbReference type="NCBI Taxonomy" id="1716143"/>
    <lineage>
        <taxon>Bacteria</taxon>
        <taxon>Pseudomonadati</taxon>
        <taxon>Thermodesulfobacteriota</taxon>
        <taxon>Desulfovibrionia</taxon>
        <taxon>Desulfovibrionales</taxon>
        <taxon>Desulfovibrionaceae</taxon>
    </lineage>
</organism>
<keyword evidence="8" id="KW-1003">Cell membrane</keyword>
<sequence>MNRLWKEFSKGLWTELPPFKLVLGLCPTLAVTNTAGNGLGMGMAVVFVLALSNLMISLLRKLIPAKVRIVCFIAISASLVVAVELLMQAFAYPLYQQLGIFVPLIVVNCIILGRAEAFASKNGPLLSLADGLGMGLGFTLSLTFLGALREVLGAGQLFGVNVAWEGFEPFGIMVQAPGAFVSLGILLAIMTFVENVRRKRRGLAAVQGPTHDCGACTGCGQKNC</sequence>
<comment type="subcellular location">
    <subcellularLocation>
        <location evidence="8">Cell membrane</location>
        <topology evidence="8">Multi-pass membrane protein</topology>
    </subcellularLocation>
    <subcellularLocation>
        <location evidence="1">Endomembrane system</location>
        <topology evidence="1">Multi-pass membrane protein</topology>
    </subcellularLocation>
</comment>
<keyword evidence="2 8" id="KW-0813">Transport</keyword>
<dbReference type="HAMAP" id="MF_00478">
    <property type="entry name" value="RsxE_RnfE"/>
    <property type="match status" value="1"/>
</dbReference>
<protein>
    <recommendedName>
        <fullName evidence="8">Ion-translocating oxidoreductase complex subunit E</fullName>
        <ecNumber evidence="8">7.-.-.-</ecNumber>
    </recommendedName>
    <alternativeName>
        <fullName evidence="8">Rnf electron transport complex subunit E</fullName>
    </alternativeName>
</protein>
<dbReference type="EC" id="7.-.-.-" evidence="8"/>
<dbReference type="GO" id="GO:0005886">
    <property type="term" value="C:plasma membrane"/>
    <property type="evidence" value="ECO:0007669"/>
    <property type="project" value="UniProtKB-SubCell"/>
</dbReference>
<dbReference type="GO" id="GO:0022900">
    <property type="term" value="P:electron transport chain"/>
    <property type="evidence" value="ECO:0007669"/>
    <property type="project" value="UniProtKB-UniRule"/>
</dbReference>
<keyword evidence="3 8" id="KW-0812">Transmembrane</keyword>
<dbReference type="KEGG" id="dej:AWY79_17575"/>
<dbReference type="PANTHER" id="PTHR30586">
    <property type="entry name" value="ELECTRON TRANSPORT COMPLEX PROTEIN RNFE"/>
    <property type="match status" value="1"/>
</dbReference>
<evidence type="ECO:0000256" key="3">
    <source>
        <dbReference type="ARBA" id="ARBA00022692"/>
    </source>
</evidence>
<evidence type="ECO:0000256" key="6">
    <source>
        <dbReference type="ARBA" id="ARBA00022989"/>
    </source>
</evidence>
<dbReference type="InterPro" id="IPR003667">
    <property type="entry name" value="NqrDE/RnfAE"/>
</dbReference>
<comment type="subunit">
    <text evidence="8">The complex is composed of six subunits: RnfA, RnfB, RnfC, RnfD, RnfE and RnfG.</text>
</comment>
<gene>
    <name evidence="8" type="primary">rnfE</name>
    <name evidence="9" type="ORF">AWY79_17575</name>
    <name evidence="10" type="ORF">EDC59_11144</name>
</gene>
<dbReference type="NCBIfam" id="NF009070">
    <property type="entry name" value="PRK12405.1"/>
    <property type="match status" value="1"/>
</dbReference>
<keyword evidence="6 8" id="KW-1133">Transmembrane helix</keyword>
<evidence type="ECO:0000313" key="12">
    <source>
        <dbReference type="Proteomes" id="UP000295506"/>
    </source>
</evidence>
<comment type="function">
    <text evidence="8">Part of a membrane-bound complex that couples electron transfer with translocation of ions across the membrane.</text>
</comment>
<evidence type="ECO:0000256" key="7">
    <source>
        <dbReference type="ARBA" id="ARBA00023136"/>
    </source>
</evidence>
<reference evidence="9 11" key="1">
    <citation type="journal article" date="2016" name="Front. Microbiol.">
        <title>Genome Sequence of the Piezophilic, Mesophilic Sulfate-Reducing Bacterium Desulfovibrio indicus J2T.</title>
        <authorList>
            <person name="Cao J."/>
            <person name="Maignien L."/>
            <person name="Shao Z."/>
            <person name="Alain K."/>
            <person name="Jebbar M."/>
        </authorList>
    </citation>
    <scope>NUCLEOTIDE SEQUENCE [LARGE SCALE GENOMIC DNA]</scope>
    <source>
        <strain evidence="9 11">J2</strain>
    </source>
</reference>
<feature type="transmembrane region" description="Helical" evidence="8">
    <location>
        <begin position="125"/>
        <end position="148"/>
    </location>
</feature>
<dbReference type="EMBL" id="CP014206">
    <property type="protein sequence ID" value="AMK12784.1"/>
    <property type="molecule type" value="Genomic_DNA"/>
</dbReference>
<dbReference type="NCBIfam" id="TIGR01948">
    <property type="entry name" value="rnfE"/>
    <property type="match status" value="1"/>
</dbReference>
<accession>A0A126QS28</accession>
<feature type="transmembrane region" description="Helical" evidence="8">
    <location>
        <begin position="94"/>
        <end position="113"/>
    </location>
</feature>
<name>A0A126QS28_9BACT</name>
<evidence type="ECO:0000256" key="5">
    <source>
        <dbReference type="ARBA" id="ARBA00022982"/>
    </source>
</evidence>
<keyword evidence="4 8" id="KW-1278">Translocase</keyword>
<evidence type="ECO:0000256" key="1">
    <source>
        <dbReference type="ARBA" id="ARBA00004127"/>
    </source>
</evidence>
<dbReference type="Pfam" id="PF02508">
    <property type="entry name" value="Rnf-Nqr"/>
    <property type="match status" value="1"/>
</dbReference>
<evidence type="ECO:0000313" key="10">
    <source>
        <dbReference type="EMBL" id="TDT86726.1"/>
    </source>
</evidence>
<evidence type="ECO:0000256" key="2">
    <source>
        <dbReference type="ARBA" id="ARBA00022448"/>
    </source>
</evidence>
<dbReference type="OrthoDB" id="9782945at2"/>
<evidence type="ECO:0000256" key="4">
    <source>
        <dbReference type="ARBA" id="ARBA00022967"/>
    </source>
</evidence>
<proteinExistence type="inferred from homology"/>
<feature type="transmembrane region" description="Helical" evidence="8">
    <location>
        <begin position="69"/>
        <end position="88"/>
    </location>
</feature>
<dbReference type="Proteomes" id="UP000055611">
    <property type="component" value="Chromosome"/>
</dbReference>
<dbReference type="PIRSF" id="PIRSF006102">
    <property type="entry name" value="NQR_DE"/>
    <property type="match status" value="1"/>
</dbReference>
<dbReference type="RefSeq" id="WP_066806714.1">
    <property type="nucleotide sequence ID" value="NZ_CAUVXY020000010.1"/>
</dbReference>